<dbReference type="Pfam" id="PF04122">
    <property type="entry name" value="CW_binding_2"/>
    <property type="match status" value="3"/>
</dbReference>
<dbReference type="InterPro" id="IPR007253">
    <property type="entry name" value="Cell_wall-bd_2"/>
</dbReference>
<dbReference type="RefSeq" id="WP_244708675.1">
    <property type="nucleotide sequence ID" value="NZ_CP095073.1"/>
</dbReference>
<evidence type="ECO:0000313" key="2">
    <source>
        <dbReference type="Proteomes" id="UP000831787"/>
    </source>
</evidence>
<proteinExistence type="predicted"/>
<sequence length="773" mass="85997">MSAWIVFCTLASYTTVSAETLDGGDDVICQDSCREFSYVDNQSSTFINGKNESEFVPLSSLIAETSSGNVYDHYQVRKRTVSQTSSSTQGSQSPSLTVQPKSLININGTNGDKQITYVRGGNEKLRKLVSKYLAMEGFQVQEQEELPTSQQASKEVSVIFTRAQGNDFIKNGDITSFASIENASKTQQFTAYSNAIQDAVNEYHSEKNVWIWRNGAVTEDPEGTIHYLNSQNINNIYLHFDSRVRVEDYQYFNELANDSGMTVHALMGQPKWGLKNHAREAEDRVDLVSAYNRKVPKEAQFSGIHFDIEPYVLDNWDYDRADVLHQWADSAEEYISYAKEKGFIVGSALPFWTDQSTVTSYYPEFFQEMVDRQDYVTLMAYRNHALGSNSITSLSKGEVMYARSPKVEVGVELLPNEIDYLSFYNRTNLQLEKELSAVRRFFAGLKVQGFKGVTIHDFHSWQGKPPLHLPIQKSDSFGRIAGKSRYETSEAFTNQLPDHSVETIILTDGGNYPDALAGGVLNKTLNGAIMLIDDRQTVIDSKLSEARRLLKPGGEVIILGGEGAVSAKVYNQFAKLDVPISRIAGKNRVETSIAIADKVAQNPQHIYLADGRNFADALSIVPYATKKQRPILLNSTKDDLSQDIKTYITYHPSIKTVTIIGGPNAVTGNAETILKNNGVQTVERIAGLNRAETALKIAKKYYPDTTKAAISNGSRFPDALSGSRYAYEHDLPILLANKGSIDDSVRVFSKQINSFVFYGGEGVLSPDLAEELK</sequence>
<dbReference type="InterPro" id="IPR051922">
    <property type="entry name" value="Bact_Sporulation_Assoc"/>
</dbReference>
<dbReference type="EMBL" id="CP095073">
    <property type="protein sequence ID" value="UOQ43316.1"/>
    <property type="molecule type" value="Genomic_DNA"/>
</dbReference>
<organism evidence="1 2">
    <name type="scientific">Halobacillus salinarum</name>
    <dbReference type="NCBI Taxonomy" id="2932257"/>
    <lineage>
        <taxon>Bacteria</taxon>
        <taxon>Bacillati</taxon>
        <taxon>Bacillota</taxon>
        <taxon>Bacilli</taxon>
        <taxon>Bacillales</taxon>
        <taxon>Bacillaceae</taxon>
        <taxon>Halobacillus</taxon>
    </lineage>
</organism>
<dbReference type="Proteomes" id="UP000831787">
    <property type="component" value="Chromosome"/>
</dbReference>
<dbReference type="PANTHER" id="PTHR30032">
    <property type="entry name" value="N-ACETYLMURAMOYL-L-ALANINE AMIDASE-RELATED"/>
    <property type="match status" value="1"/>
</dbReference>
<evidence type="ECO:0000313" key="1">
    <source>
        <dbReference type="EMBL" id="UOQ43316.1"/>
    </source>
</evidence>
<reference evidence="1 2" key="1">
    <citation type="submission" date="2022-04" db="EMBL/GenBank/DDBJ databases">
        <title>Halobacillus sp. isolated from saltern.</title>
        <authorList>
            <person name="Won M."/>
            <person name="Lee C.-M."/>
            <person name="Woen H.-Y."/>
            <person name="Kwon S.-W."/>
        </authorList>
    </citation>
    <scope>NUCLEOTIDE SEQUENCE [LARGE SCALE GENOMIC DNA]</scope>
    <source>
        <strain evidence="1 2">SSBR10-3</strain>
    </source>
</reference>
<name>A0ABY4EMI6_9BACI</name>
<dbReference type="Gene3D" id="3.40.50.12090">
    <property type="match status" value="2"/>
</dbReference>
<accession>A0ABY4EMI6</accession>
<gene>
    <name evidence="1" type="ORF">MUN89_15505</name>
</gene>
<protein>
    <submittedName>
        <fullName evidence="1">Cell wall-binding repeat-containing protein</fullName>
    </submittedName>
</protein>
<keyword evidence="2" id="KW-1185">Reference proteome</keyword>
<dbReference type="PANTHER" id="PTHR30032:SF8">
    <property type="entry name" value="GERMINATION-SPECIFIC N-ACETYLMURAMOYL-L-ALANINE AMIDASE"/>
    <property type="match status" value="1"/>
</dbReference>